<dbReference type="AlphaFoldDB" id="A0A2I2FH43"/>
<keyword evidence="3" id="KW-0862">Zinc</keyword>
<evidence type="ECO:0000259" key="5">
    <source>
        <dbReference type="PROSITE" id="PS50135"/>
    </source>
</evidence>
<dbReference type="Proteomes" id="UP000234585">
    <property type="component" value="Unassembled WGS sequence"/>
</dbReference>
<dbReference type="PANTHER" id="PTHR10622:SF10">
    <property type="entry name" value="HET DOMAIN-CONTAINING PROTEIN"/>
    <property type="match status" value="1"/>
</dbReference>
<reference evidence="6 7" key="1">
    <citation type="submission" date="2017-12" db="EMBL/GenBank/DDBJ databases">
        <authorList>
            <consortium name="DOE Joint Genome Institute"/>
            <person name="Haridas S."/>
            <person name="Kjaerbolling I."/>
            <person name="Vesth T.C."/>
            <person name="Frisvad J.C."/>
            <person name="Nybo J.L."/>
            <person name="Theobald S."/>
            <person name="Kuo A."/>
            <person name="Bowyer P."/>
            <person name="Matsuda Y."/>
            <person name="Mondo S."/>
            <person name="Lyhne E.K."/>
            <person name="Kogle M.E."/>
            <person name="Clum A."/>
            <person name="Lipzen A."/>
            <person name="Salamov A."/>
            <person name="Ngan C.Y."/>
            <person name="Daum C."/>
            <person name="Chiniquy J."/>
            <person name="Barry K."/>
            <person name="LaButti K."/>
            <person name="Simmons B.A."/>
            <person name="Magnuson J.K."/>
            <person name="Mortensen U.H."/>
            <person name="Larsen T.O."/>
            <person name="Grigoriev I.V."/>
            <person name="Baker S.E."/>
            <person name="Andersen M.R."/>
            <person name="Nordberg H.P."/>
            <person name="Cantor M.N."/>
            <person name="Hua S.X."/>
        </authorList>
    </citation>
    <scope>NUCLEOTIDE SEQUENCE [LARGE SCALE GENOMIC DNA]</scope>
    <source>
        <strain evidence="6 7">CBS 102.13</strain>
    </source>
</reference>
<dbReference type="Gene3D" id="3.30.60.90">
    <property type="match status" value="2"/>
</dbReference>
<dbReference type="CDD" id="cd02249">
    <property type="entry name" value="ZZ"/>
    <property type="match status" value="1"/>
</dbReference>
<dbReference type="PANTHER" id="PTHR10622">
    <property type="entry name" value="HET DOMAIN-CONTAINING PROTEIN"/>
    <property type="match status" value="1"/>
</dbReference>
<protein>
    <submittedName>
        <fullName evidence="6">HET domain protein</fullName>
    </submittedName>
</protein>
<evidence type="ECO:0000256" key="1">
    <source>
        <dbReference type="ARBA" id="ARBA00022723"/>
    </source>
</evidence>
<dbReference type="EMBL" id="KZ559127">
    <property type="protein sequence ID" value="PLB39920.1"/>
    <property type="molecule type" value="Genomic_DNA"/>
</dbReference>
<evidence type="ECO:0000256" key="3">
    <source>
        <dbReference type="ARBA" id="ARBA00022833"/>
    </source>
</evidence>
<evidence type="ECO:0000313" key="6">
    <source>
        <dbReference type="EMBL" id="PLB39920.1"/>
    </source>
</evidence>
<accession>A0A2I2FH43</accession>
<gene>
    <name evidence="6" type="ORF">BDW47DRAFT_102699</name>
</gene>
<dbReference type="STRING" id="41067.A0A2I2FH43"/>
<evidence type="ECO:0000256" key="4">
    <source>
        <dbReference type="PROSITE-ProRule" id="PRU00228"/>
    </source>
</evidence>
<sequence>MRLLHSKTLDLHEFLEDSIPPYAVFSHRWQEGEVLLRDIESGTAREKKGFGKVESCCAEVASRGLEYVWIDTLCIDKSSSAELSESLNSMYEWYHKSAVCLAYLVDVTETSVTSDGDFQRSVWFTRGWTLQELLAPVAVEFFNTAWKPLGTKATLKTEIFAITGIHEDVLLGTVQPQSFSVAQRMSWAAGRTTTKVEDTAYSLIGLFDVNMPMLYGEGRKAFMRLQEEIMKQSDDQTLFAWSSKDDNYRGLLARSPADFASSSHFIVSTDKVNASPYSMTNMGLSIELSMVQWGMEIYLAALDCQDNARQRLGIYLTPLREPNQYARVMLDEIDLLRFSSNGSSRRRRIYVRQNMTGEGKLPSRLYGFWLRHIPPPDTGPNARWEFTAWNPWNDRDRIISLPPGAYGTAAVIRYRPKGANVVNLKLGFDADFNPACQYGGHILGPRARNARDIRAFDTLMLPDWMDPPALEGVHVGNRLRGINGDDGWYRVVVLDEIVQGKRMWVVYIASVEDAYWHPGRLCDGCGLEIFGPRYSCKTCEGFDYCSNCYQGAAETHPSHSFKEVRLGQHEGVRCDYCGDRVYGTRHKCRKCSDFDLCGQCIDIPGIHEHCEFKTIESAYGKRR</sequence>
<dbReference type="GeneID" id="36519076"/>
<dbReference type="SMART" id="SM00291">
    <property type="entry name" value="ZnF_ZZ"/>
    <property type="match status" value="2"/>
</dbReference>
<proteinExistence type="predicted"/>
<name>A0A2I2FH43_ASPCN</name>
<dbReference type="OrthoDB" id="674604at2759"/>
<keyword evidence="1" id="KW-0479">Metal-binding</keyword>
<dbReference type="SUPFAM" id="SSF57850">
    <property type="entry name" value="RING/U-box"/>
    <property type="match status" value="2"/>
</dbReference>
<evidence type="ECO:0000313" key="7">
    <source>
        <dbReference type="Proteomes" id="UP000234585"/>
    </source>
</evidence>
<keyword evidence="2 4" id="KW-0863">Zinc-finger</keyword>
<dbReference type="PROSITE" id="PS50135">
    <property type="entry name" value="ZF_ZZ_2"/>
    <property type="match status" value="1"/>
</dbReference>
<dbReference type="Pfam" id="PF06985">
    <property type="entry name" value="HET"/>
    <property type="match status" value="1"/>
</dbReference>
<feature type="domain" description="ZZ-type" evidence="5">
    <location>
        <begin position="517"/>
        <end position="569"/>
    </location>
</feature>
<dbReference type="RefSeq" id="XP_024673932.1">
    <property type="nucleotide sequence ID" value="XM_024811916.1"/>
</dbReference>
<dbReference type="InterPro" id="IPR010730">
    <property type="entry name" value="HET"/>
</dbReference>
<dbReference type="Pfam" id="PF00569">
    <property type="entry name" value="ZZ"/>
    <property type="match status" value="2"/>
</dbReference>
<keyword evidence="7" id="KW-1185">Reference proteome</keyword>
<dbReference type="InterPro" id="IPR058525">
    <property type="entry name" value="DUF8212"/>
</dbReference>
<dbReference type="GO" id="GO:0008270">
    <property type="term" value="F:zinc ion binding"/>
    <property type="evidence" value="ECO:0007669"/>
    <property type="project" value="UniProtKB-KW"/>
</dbReference>
<dbReference type="InterPro" id="IPR000433">
    <property type="entry name" value="Znf_ZZ"/>
</dbReference>
<evidence type="ECO:0000256" key="2">
    <source>
        <dbReference type="ARBA" id="ARBA00022771"/>
    </source>
</evidence>
<dbReference type="Pfam" id="PF26640">
    <property type="entry name" value="DUF8212"/>
    <property type="match status" value="1"/>
</dbReference>
<dbReference type="InterPro" id="IPR043145">
    <property type="entry name" value="Znf_ZZ_sf"/>
</dbReference>
<organism evidence="6 7">
    <name type="scientific">Aspergillus candidus</name>
    <dbReference type="NCBI Taxonomy" id="41067"/>
    <lineage>
        <taxon>Eukaryota</taxon>
        <taxon>Fungi</taxon>
        <taxon>Dikarya</taxon>
        <taxon>Ascomycota</taxon>
        <taxon>Pezizomycotina</taxon>
        <taxon>Eurotiomycetes</taxon>
        <taxon>Eurotiomycetidae</taxon>
        <taxon>Eurotiales</taxon>
        <taxon>Aspergillaceae</taxon>
        <taxon>Aspergillus</taxon>
        <taxon>Aspergillus subgen. Circumdati</taxon>
    </lineage>
</organism>